<evidence type="ECO:0000256" key="16">
    <source>
        <dbReference type="ARBA" id="ARBA00032510"/>
    </source>
</evidence>
<organism evidence="24 25">
    <name type="scientific">Granulosicoccus antarcticus IMCC3135</name>
    <dbReference type="NCBI Taxonomy" id="1192854"/>
    <lineage>
        <taxon>Bacteria</taxon>
        <taxon>Pseudomonadati</taxon>
        <taxon>Pseudomonadota</taxon>
        <taxon>Gammaproteobacteria</taxon>
        <taxon>Chromatiales</taxon>
        <taxon>Granulosicoccaceae</taxon>
        <taxon>Granulosicoccus</taxon>
    </lineage>
</organism>
<evidence type="ECO:0000313" key="24">
    <source>
        <dbReference type="EMBL" id="ASJ75330.1"/>
    </source>
</evidence>
<keyword evidence="10 21" id="KW-0547">Nucleotide-binding</keyword>
<dbReference type="GO" id="GO:0046654">
    <property type="term" value="P:tetrahydrofolate biosynthetic process"/>
    <property type="evidence" value="ECO:0007669"/>
    <property type="project" value="UniProtKB-UniPathway"/>
</dbReference>
<dbReference type="Proteomes" id="UP000250079">
    <property type="component" value="Chromosome"/>
</dbReference>
<dbReference type="NCBIfam" id="TIGR01499">
    <property type="entry name" value="folC"/>
    <property type="match status" value="1"/>
</dbReference>
<comment type="catalytic activity">
    <reaction evidence="18">
        <text>10-formyltetrahydrofolyl-(gamma-L-Glu)(n) + L-glutamate + ATP = 10-formyltetrahydrofolyl-(gamma-L-Glu)(n+1) + ADP + phosphate + H(+)</text>
        <dbReference type="Rhea" id="RHEA:51904"/>
        <dbReference type="Rhea" id="RHEA-COMP:13088"/>
        <dbReference type="Rhea" id="RHEA-COMP:14300"/>
        <dbReference type="ChEBI" id="CHEBI:15378"/>
        <dbReference type="ChEBI" id="CHEBI:29985"/>
        <dbReference type="ChEBI" id="CHEBI:30616"/>
        <dbReference type="ChEBI" id="CHEBI:43474"/>
        <dbReference type="ChEBI" id="CHEBI:134413"/>
        <dbReference type="ChEBI" id="CHEBI:456216"/>
        <dbReference type="EC" id="6.3.2.17"/>
    </reaction>
</comment>
<protein>
    <recommendedName>
        <fullName evidence="7">Dihydrofolate synthase/folylpolyglutamate synthase</fullName>
        <ecNumber evidence="5">6.3.2.12</ecNumber>
        <ecNumber evidence="6">6.3.2.17</ecNumber>
    </recommendedName>
    <alternativeName>
        <fullName evidence="16">Folylpoly-gamma-glutamate synthetase-dihydrofolate synthetase</fullName>
    </alternativeName>
    <alternativeName>
        <fullName evidence="14">Folylpolyglutamate synthetase</fullName>
    </alternativeName>
    <alternativeName>
        <fullName evidence="15">Tetrahydrofolylpolyglutamate synthase</fullName>
    </alternativeName>
</protein>
<evidence type="ECO:0000256" key="8">
    <source>
        <dbReference type="ARBA" id="ARBA00022598"/>
    </source>
</evidence>
<dbReference type="GO" id="GO:0046656">
    <property type="term" value="P:folic acid biosynthetic process"/>
    <property type="evidence" value="ECO:0007669"/>
    <property type="project" value="UniProtKB-KW"/>
</dbReference>
<comment type="similarity">
    <text evidence="4 21">Belongs to the folylpolyglutamate synthase family.</text>
</comment>
<comment type="function">
    <text evidence="1">Functions in two distinct reactions of the de novo folate biosynthetic pathway. Catalyzes the addition of a glutamate residue to dihydropteroate (7,8-dihydropteroate or H2Pte) to form dihydrofolate (7,8-dihydrofolate monoglutamate or H2Pte-Glu). Also catalyzes successive additions of L-glutamate to tetrahydrofolate or 10-formyltetrahydrofolate or 5,10-methylenetetrahydrofolate, leading to folylpolyglutamate derivatives.</text>
</comment>
<evidence type="ECO:0000256" key="21">
    <source>
        <dbReference type="PIRNR" id="PIRNR001563"/>
    </source>
</evidence>
<comment type="catalytic activity">
    <reaction evidence="20">
        <text>7,8-dihydropteroate + L-glutamate + ATP = 7,8-dihydrofolate + ADP + phosphate + H(+)</text>
        <dbReference type="Rhea" id="RHEA:23584"/>
        <dbReference type="ChEBI" id="CHEBI:15378"/>
        <dbReference type="ChEBI" id="CHEBI:17839"/>
        <dbReference type="ChEBI" id="CHEBI:29985"/>
        <dbReference type="ChEBI" id="CHEBI:30616"/>
        <dbReference type="ChEBI" id="CHEBI:43474"/>
        <dbReference type="ChEBI" id="CHEBI:57451"/>
        <dbReference type="ChEBI" id="CHEBI:456216"/>
        <dbReference type="EC" id="6.3.2.12"/>
    </reaction>
</comment>
<dbReference type="GO" id="GO:0046872">
    <property type="term" value="F:metal ion binding"/>
    <property type="evidence" value="ECO:0007669"/>
    <property type="project" value="UniProtKB-KW"/>
</dbReference>
<keyword evidence="8 21" id="KW-0436">Ligase</keyword>
<dbReference type="InterPro" id="IPR001645">
    <property type="entry name" value="Folylpolyglutamate_synth"/>
</dbReference>
<evidence type="ECO:0000259" key="22">
    <source>
        <dbReference type="Pfam" id="PF02875"/>
    </source>
</evidence>
<dbReference type="InterPro" id="IPR036565">
    <property type="entry name" value="Mur-like_cat_sf"/>
</dbReference>
<dbReference type="PIRSF" id="PIRSF001563">
    <property type="entry name" value="Folylpolyglu_synth"/>
    <property type="match status" value="1"/>
</dbReference>
<keyword evidence="25" id="KW-1185">Reference proteome</keyword>
<evidence type="ECO:0000256" key="5">
    <source>
        <dbReference type="ARBA" id="ARBA00013023"/>
    </source>
</evidence>
<dbReference type="SUPFAM" id="SSF53244">
    <property type="entry name" value="MurD-like peptide ligases, peptide-binding domain"/>
    <property type="match status" value="1"/>
</dbReference>
<dbReference type="GO" id="GO:0005524">
    <property type="term" value="F:ATP binding"/>
    <property type="evidence" value="ECO:0007669"/>
    <property type="project" value="UniProtKB-KW"/>
</dbReference>
<feature type="domain" description="Mur ligase central" evidence="23">
    <location>
        <begin position="59"/>
        <end position="230"/>
    </location>
</feature>
<dbReference type="GO" id="GO:0008841">
    <property type="term" value="F:dihydrofolate synthase activity"/>
    <property type="evidence" value="ECO:0007669"/>
    <property type="project" value="UniProtKB-EC"/>
</dbReference>
<comment type="pathway">
    <text evidence="3">Cofactor biosynthesis; tetrahydrofolylpolyglutamate biosynthesis.</text>
</comment>
<dbReference type="PANTHER" id="PTHR11136">
    <property type="entry name" value="FOLYLPOLYGLUTAMATE SYNTHASE-RELATED"/>
    <property type="match status" value="1"/>
</dbReference>
<dbReference type="InterPro" id="IPR013221">
    <property type="entry name" value="Mur_ligase_cen"/>
</dbReference>
<keyword evidence="9" id="KW-0479">Metal-binding</keyword>
<dbReference type="InterPro" id="IPR036615">
    <property type="entry name" value="Mur_ligase_C_dom_sf"/>
</dbReference>
<evidence type="ECO:0000256" key="3">
    <source>
        <dbReference type="ARBA" id="ARBA00005150"/>
    </source>
</evidence>
<evidence type="ECO:0000313" key="25">
    <source>
        <dbReference type="Proteomes" id="UP000250079"/>
    </source>
</evidence>
<evidence type="ECO:0000256" key="13">
    <source>
        <dbReference type="ARBA" id="ARBA00022909"/>
    </source>
</evidence>
<keyword evidence="13" id="KW-0289">Folate biosynthesis</keyword>
<dbReference type="Pfam" id="PF08245">
    <property type="entry name" value="Mur_ligase_M"/>
    <property type="match status" value="1"/>
</dbReference>
<comment type="catalytic activity">
    <reaction evidence="19">
        <text>(6R)-5,10-methylenetetrahydrofolyl-(gamma-L-Glu)(n) + L-glutamate + ATP = (6R)-5,10-methylenetetrahydrofolyl-(gamma-L-Glu)(n+1) + ADP + phosphate + H(+)</text>
        <dbReference type="Rhea" id="RHEA:51912"/>
        <dbReference type="Rhea" id="RHEA-COMP:13257"/>
        <dbReference type="Rhea" id="RHEA-COMP:13258"/>
        <dbReference type="ChEBI" id="CHEBI:15378"/>
        <dbReference type="ChEBI" id="CHEBI:29985"/>
        <dbReference type="ChEBI" id="CHEBI:30616"/>
        <dbReference type="ChEBI" id="CHEBI:43474"/>
        <dbReference type="ChEBI" id="CHEBI:136572"/>
        <dbReference type="ChEBI" id="CHEBI:456216"/>
        <dbReference type="EC" id="6.3.2.17"/>
    </reaction>
</comment>
<comment type="catalytic activity">
    <reaction evidence="17">
        <text>(6S)-5,6,7,8-tetrahydrofolyl-(gamma-L-Glu)(n) + L-glutamate + ATP = (6S)-5,6,7,8-tetrahydrofolyl-(gamma-L-Glu)(n+1) + ADP + phosphate + H(+)</text>
        <dbReference type="Rhea" id="RHEA:10580"/>
        <dbReference type="Rhea" id="RHEA-COMP:14738"/>
        <dbReference type="Rhea" id="RHEA-COMP:14740"/>
        <dbReference type="ChEBI" id="CHEBI:15378"/>
        <dbReference type="ChEBI" id="CHEBI:29985"/>
        <dbReference type="ChEBI" id="CHEBI:30616"/>
        <dbReference type="ChEBI" id="CHEBI:43474"/>
        <dbReference type="ChEBI" id="CHEBI:141005"/>
        <dbReference type="ChEBI" id="CHEBI:456216"/>
        <dbReference type="EC" id="6.3.2.17"/>
    </reaction>
</comment>
<evidence type="ECO:0000256" key="9">
    <source>
        <dbReference type="ARBA" id="ARBA00022723"/>
    </source>
</evidence>
<dbReference type="EC" id="6.3.2.17" evidence="6"/>
<dbReference type="EMBL" id="CP018632">
    <property type="protein sequence ID" value="ASJ75330.1"/>
    <property type="molecule type" value="Genomic_DNA"/>
</dbReference>
<evidence type="ECO:0000256" key="6">
    <source>
        <dbReference type="ARBA" id="ARBA00013025"/>
    </source>
</evidence>
<keyword evidence="11 21" id="KW-0067">ATP-binding</keyword>
<accession>A0A2Z2P208</accession>
<dbReference type="UniPathway" id="UPA00077">
    <property type="reaction ID" value="UER00157"/>
</dbReference>
<evidence type="ECO:0000256" key="11">
    <source>
        <dbReference type="ARBA" id="ARBA00022840"/>
    </source>
</evidence>
<reference evidence="24 25" key="1">
    <citation type="submission" date="2016-12" db="EMBL/GenBank/DDBJ databases">
        <authorList>
            <person name="Song W.-J."/>
            <person name="Kurnit D.M."/>
        </authorList>
    </citation>
    <scope>NUCLEOTIDE SEQUENCE [LARGE SCALE GENOMIC DNA]</scope>
    <source>
        <strain evidence="24 25">IMCC3135</strain>
    </source>
</reference>
<dbReference type="GO" id="GO:0005737">
    <property type="term" value="C:cytoplasm"/>
    <property type="evidence" value="ECO:0007669"/>
    <property type="project" value="TreeGrafter"/>
</dbReference>
<evidence type="ECO:0000256" key="19">
    <source>
        <dbReference type="ARBA" id="ARBA00049035"/>
    </source>
</evidence>
<evidence type="ECO:0000256" key="4">
    <source>
        <dbReference type="ARBA" id="ARBA00008276"/>
    </source>
</evidence>
<keyword evidence="12" id="KW-0460">Magnesium</keyword>
<evidence type="ECO:0000256" key="2">
    <source>
        <dbReference type="ARBA" id="ARBA00004799"/>
    </source>
</evidence>
<dbReference type="KEGG" id="gai:IMCC3135_26375"/>
<dbReference type="OrthoDB" id="9809356at2"/>
<proteinExistence type="inferred from homology"/>
<evidence type="ECO:0000256" key="10">
    <source>
        <dbReference type="ARBA" id="ARBA00022741"/>
    </source>
</evidence>
<gene>
    <name evidence="24" type="primary">folC</name>
    <name evidence="24" type="ORF">IMCC3135_26375</name>
</gene>
<dbReference type="Pfam" id="PF02875">
    <property type="entry name" value="Mur_ligase_C"/>
    <property type="match status" value="1"/>
</dbReference>
<dbReference type="GO" id="GO:0004326">
    <property type="term" value="F:tetrahydrofolylpolyglutamate synthase activity"/>
    <property type="evidence" value="ECO:0007669"/>
    <property type="project" value="UniProtKB-EC"/>
</dbReference>
<dbReference type="EC" id="6.3.2.12" evidence="5"/>
<dbReference type="AlphaFoldDB" id="A0A2Z2P208"/>
<evidence type="ECO:0000256" key="15">
    <source>
        <dbReference type="ARBA" id="ARBA00030592"/>
    </source>
</evidence>
<name>A0A2Z2P208_9GAMM</name>
<evidence type="ECO:0000256" key="12">
    <source>
        <dbReference type="ARBA" id="ARBA00022842"/>
    </source>
</evidence>
<dbReference type="Gene3D" id="3.40.1190.10">
    <property type="entry name" value="Mur-like, catalytic domain"/>
    <property type="match status" value="1"/>
</dbReference>
<evidence type="ECO:0000256" key="17">
    <source>
        <dbReference type="ARBA" id="ARBA00047493"/>
    </source>
</evidence>
<comment type="pathway">
    <text evidence="2">Cofactor biosynthesis; tetrahydrofolate biosynthesis; 7,8-dihydrofolate from 2-amino-4-hydroxy-6-hydroxymethyl-7,8-dihydropteridine diphosphate and 4-aminobenzoate: step 2/2.</text>
</comment>
<dbReference type="InterPro" id="IPR004101">
    <property type="entry name" value="Mur_ligase_C"/>
</dbReference>
<sequence length="423" mass="45149">MTRTLPLPAEVPDTTAPLSTWLSWLETIHPVAIDMGLDRVSLVAERLGLRQIDSPLILVGGTNGKGSTVAMLTAIYTAAGYRVGTYTSPHITDFRERIRINAEMASAEAIVEALAFVEAGRAPQTLTYFEYTTLAAMRVFLQAQCDVYIMEVGLGGRLDATNLWDADCSVVTSVALDHQDYLGSDIAVIATEKAAIGRPGKLLVVGELTPPESLFAFAAENGIPVLHTGAQSADRLPLTSLRGAHQRRNAACAVAVVENLQAMLPVGKPTLERELMHIHVTARFERLTHSGLDVVLDVAHNPAGAQALCQAWQEAFGDRLANIVFSALADKDLAGIVAALEPIAAEWHCFELHIPRATPVATLTAQVQKNSGKPVSLHASAEQAWHAAFSAAEAESQAVLVAGSFHTIADIHEVIATHSIVSS</sequence>
<evidence type="ECO:0000256" key="18">
    <source>
        <dbReference type="ARBA" id="ARBA00047808"/>
    </source>
</evidence>
<evidence type="ECO:0000259" key="23">
    <source>
        <dbReference type="Pfam" id="PF08245"/>
    </source>
</evidence>
<evidence type="ECO:0000256" key="20">
    <source>
        <dbReference type="ARBA" id="ARBA00049161"/>
    </source>
</evidence>
<evidence type="ECO:0000256" key="7">
    <source>
        <dbReference type="ARBA" id="ARBA00019357"/>
    </source>
</evidence>
<dbReference type="SUPFAM" id="SSF53623">
    <property type="entry name" value="MurD-like peptide ligases, catalytic domain"/>
    <property type="match status" value="1"/>
</dbReference>
<dbReference type="RefSeq" id="WP_088920257.1">
    <property type="nucleotide sequence ID" value="NZ_CP018632.1"/>
</dbReference>
<evidence type="ECO:0000256" key="1">
    <source>
        <dbReference type="ARBA" id="ARBA00002714"/>
    </source>
</evidence>
<evidence type="ECO:0000256" key="14">
    <source>
        <dbReference type="ARBA" id="ARBA00030048"/>
    </source>
</evidence>
<dbReference type="Gene3D" id="3.90.190.20">
    <property type="entry name" value="Mur ligase, C-terminal domain"/>
    <property type="match status" value="1"/>
</dbReference>
<feature type="domain" description="Mur ligase C-terminal" evidence="22">
    <location>
        <begin position="283"/>
        <end position="405"/>
    </location>
</feature>
<dbReference type="PANTHER" id="PTHR11136:SF0">
    <property type="entry name" value="DIHYDROFOLATE SYNTHETASE-RELATED"/>
    <property type="match status" value="1"/>
</dbReference>